<dbReference type="Proteomes" id="UP000177798">
    <property type="component" value="Chromosome 16"/>
</dbReference>
<dbReference type="AlphaFoldDB" id="A0A1D9QMX4"/>
<dbReference type="EMBL" id="CP017829">
    <property type="protein sequence ID" value="APA16162.1"/>
    <property type="molecule type" value="Genomic_DNA"/>
</dbReference>
<proteinExistence type="predicted"/>
<feature type="region of interest" description="Disordered" evidence="1">
    <location>
        <begin position="263"/>
        <end position="284"/>
    </location>
</feature>
<feature type="region of interest" description="Disordered" evidence="1">
    <location>
        <begin position="128"/>
        <end position="147"/>
    </location>
</feature>
<gene>
    <name evidence="3" type="ORF">sscle_16g109320</name>
</gene>
<name>A0A1D9QMX4_SCLS1</name>
<dbReference type="VEuPathDB" id="FungiDB:sscle_16g109320"/>
<protein>
    <recommendedName>
        <fullName evidence="2">Heterokaryon incompatibility domain-containing protein</fullName>
    </recommendedName>
</protein>
<organism evidence="3 4">
    <name type="scientific">Sclerotinia sclerotiorum (strain ATCC 18683 / 1980 / Ss-1)</name>
    <name type="common">White mold</name>
    <name type="synonym">Whetzelinia sclerotiorum</name>
    <dbReference type="NCBI Taxonomy" id="665079"/>
    <lineage>
        <taxon>Eukaryota</taxon>
        <taxon>Fungi</taxon>
        <taxon>Dikarya</taxon>
        <taxon>Ascomycota</taxon>
        <taxon>Pezizomycotina</taxon>
        <taxon>Leotiomycetes</taxon>
        <taxon>Helotiales</taxon>
        <taxon>Sclerotiniaceae</taxon>
        <taxon>Sclerotinia</taxon>
    </lineage>
</organism>
<evidence type="ECO:0000313" key="3">
    <source>
        <dbReference type="EMBL" id="APA16162.1"/>
    </source>
</evidence>
<dbReference type="InterPro" id="IPR010730">
    <property type="entry name" value="HET"/>
</dbReference>
<sequence length="774" mass="87052">MDTTEETSTTGLTEPDRLCQPCIDCGVAQLLDDLRDNVPLSRNRQTMEIEFFDSDDDDNEKSNDGFGLSVILGINSERRITVGTAASIRDREGCPVCDLITHILPSEFRNELSGSEIILHLPKPGLPEPPSVTTISTHQRKESEIEGRSREQKLYITTIVNGTYLTFGCIHFATPGSAKTTAEISDHGRRGIIKHEICFQPEMYLLNILKLYDAVELLNEDIQKLNSSNNEEKEAAVTNLKLISKVMGEAAFLTAIGQKKMKSSQKGNESDQVSEEYNEEKKYSIEEEESSIKIKEESDQEDVQVGPALQILLIDVDENKLVETTTSRKYLALSYVWGTGEVFKITTDKRAELAEEGSLSRAKLPKIVRDAISFTRKLQQRYLWVDALCIEQNKDSMQKATQIQNMDAIYGGAYLTLVAWTAKSSDSSLPGISDLESDSEFRYKPQIIRREVNGLLLENRLSDDLMHLDDYAKISHYETRAWTFQERILSRRCLFFHEREALFVSDISKNSIGITCAGFGPKSRCKGCKVMDVPPKGHSINTAIYSLINAGIVSTAPQLEQYSFFVEKYMELNLTMKSDRLNAFQGLLSYLRPDIGDTVACLPIAWSPRVLLWGCVPGEQEPVRNVLFPSWSWAGWEGRVTYSAFSRSDWEFHIQEIRGSASPKSYSRLLWTAGENTISDEADALVPHASIKILNFEADTVDPASGVGSLPVPPNNHIYVLLAVGISFEVYHDKRVNVLEVKRNGDCFERVALHLFERDAWQSATIQKRSIYLG</sequence>
<reference evidence="4" key="1">
    <citation type="journal article" date="2017" name="Genome Biol. Evol.">
        <title>The complete genome sequence of the phytopathogenic fungus Sclerotinia sclerotiorum reveals insights into the genome architecture of broad host range pathogens.</title>
        <authorList>
            <person name="Derbyshire M."/>
            <person name="Denton-Giles M."/>
            <person name="Hegedus D."/>
            <person name="Seifbarghy S."/>
            <person name="Rollins J."/>
            <person name="van Kan J."/>
            <person name="Seidl M.F."/>
            <person name="Faino L."/>
            <person name="Mbengue M."/>
            <person name="Navaud O."/>
            <person name="Raffaele S."/>
            <person name="Hammond-Kosack K."/>
            <person name="Heard S."/>
            <person name="Oliver R."/>
        </authorList>
    </citation>
    <scope>NUCLEOTIDE SEQUENCE [LARGE SCALE GENOMIC DNA]</scope>
    <source>
        <strain evidence="4">ATCC 18683 / 1980 / Ss-1</strain>
    </source>
</reference>
<evidence type="ECO:0000313" key="4">
    <source>
        <dbReference type="Proteomes" id="UP000177798"/>
    </source>
</evidence>
<evidence type="ECO:0000259" key="2">
    <source>
        <dbReference type="Pfam" id="PF06985"/>
    </source>
</evidence>
<accession>A0A1D9QMX4</accession>
<evidence type="ECO:0000256" key="1">
    <source>
        <dbReference type="SAM" id="MobiDB-lite"/>
    </source>
</evidence>
<dbReference type="OrthoDB" id="2958217at2759"/>
<dbReference type="Pfam" id="PF06985">
    <property type="entry name" value="HET"/>
    <property type="match status" value="1"/>
</dbReference>
<feature type="domain" description="Heterokaryon incompatibility" evidence="2">
    <location>
        <begin position="330"/>
        <end position="486"/>
    </location>
</feature>
<dbReference type="PANTHER" id="PTHR33112:SF12">
    <property type="entry name" value="HETEROKARYON INCOMPATIBILITY DOMAIN-CONTAINING PROTEIN"/>
    <property type="match status" value="1"/>
</dbReference>
<dbReference type="PANTHER" id="PTHR33112">
    <property type="entry name" value="DOMAIN PROTEIN, PUTATIVE-RELATED"/>
    <property type="match status" value="1"/>
</dbReference>